<proteinExistence type="predicted"/>
<protein>
    <recommendedName>
        <fullName evidence="1">CdiI immunity protein domain-containing protein</fullName>
    </recommendedName>
</protein>
<dbReference type="InterPro" id="IPR041129">
    <property type="entry name" value="CdiI_2"/>
</dbReference>
<gene>
    <name evidence="2" type="ORF">BKK51_08515</name>
</gene>
<dbReference type="Proteomes" id="UP000188728">
    <property type="component" value="Unassembled WGS sequence"/>
</dbReference>
<reference evidence="2 3" key="1">
    <citation type="submission" date="2016-10" db="EMBL/GenBank/DDBJ databases">
        <title>Rodentibacter gen. nov. and new species.</title>
        <authorList>
            <person name="Christensen H."/>
        </authorList>
    </citation>
    <scope>NUCLEOTIDE SEQUENCE [LARGE SCALE GENOMIC DNA]</scope>
    <source>
        <strain evidence="2 3">H1983213011</strain>
    </source>
</reference>
<dbReference type="EMBL" id="MLHK01000046">
    <property type="protein sequence ID" value="OOF44652.1"/>
    <property type="molecule type" value="Genomic_DNA"/>
</dbReference>
<accession>A0A1V3IQV9</accession>
<feature type="domain" description="CdiI immunity protein" evidence="1">
    <location>
        <begin position="2"/>
        <end position="88"/>
    </location>
</feature>
<evidence type="ECO:0000259" key="1">
    <source>
        <dbReference type="Pfam" id="PF18593"/>
    </source>
</evidence>
<name>A0A1V3IQV9_9PAST</name>
<comment type="caution">
    <text evidence="2">The sequence shown here is derived from an EMBL/GenBank/DDBJ whole genome shotgun (WGS) entry which is preliminary data.</text>
</comment>
<evidence type="ECO:0000313" key="3">
    <source>
        <dbReference type="Proteomes" id="UP000188728"/>
    </source>
</evidence>
<sequence length="93" mass="11122">MYQNLKYLFSSYFHQDWMLTEGETLEDVLNSFKRNESVEILQKVVCELSILLDQKYVGEDFVYSLGCFMIPEKEPDGNILLWLRKIQKYLELT</sequence>
<organism evidence="2 3">
    <name type="scientific">Rodentibacter trehalosifermentans</name>
    <dbReference type="NCBI Taxonomy" id="1908263"/>
    <lineage>
        <taxon>Bacteria</taxon>
        <taxon>Pseudomonadati</taxon>
        <taxon>Pseudomonadota</taxon>
        <taxon>Gammaproteobacteria</taxon>
        <taxon>Pasteurellales</taxon>
        <taxon>Pasteurellaceae</taxon>
        <taxon>Rodentibacter</taxon>
    </lineage>
</organism>
<evidence type="ECO:0000313" key="2">
    <source>
        <dbReference type="EMBL" id="OOF44652.1"/>
    </source>
</evidence>
<dbReference type="AlphaFoldDB" id="A0A1V3IQV9"/>
<dbReference type="Pfam" id="PF18593">
    <property type="entry name" value="CdiI_2"/>
    <property type="match status" value="1"/>
</dbReference>